<organism evidence="1 2">
    <name type="scientific">Halolamina pelagica</name>
    <dbReference type="NCBI Taxonomy" id="699431"/>
    <lineage>
        <taxon>Archaea</taxon>
        <taxon>Methanobacteriati</taxon>
        <taxon>Methanobacteriota</taxon>
        <taxon>Stenosarchaea group</taxon>
        <taxon>Halobacteria</taxon>
        <taxon>Halobacteriales</taxon>
        <taxon>Haloferacaceae</taxon>
    </lineage>
</organism>
<dbReference type="AlphaFoldDB" id="A0A0P7GP49"/>
<keyword evidence="2" id="KW-1185">Reference proteome</keyword>
<evidence type="ECO:0000313" key="2">
    <source>
        <dbReference type="Proteomes" id="UP000050535"/>
    </source>
</evidence>
<dbReference type="RefSeq" id="WP_275575394.1">
    <property type="nucleotide sequence ID" value="NZ_LGUC01000001.1"/>
</dbReference>
<sequence length="40" mass="4304">MATLPFDGNLLRLVGLSLLLLFLGRTGDPRTCAIDRAESS</sequence>
<name>A0A0P7GP49_9EURY</name>
<dbReference type="Proteomes" id="UP000050535">
    <property type="component" value="Unassembled WGS sequence"/>
</dbReference>
<gene>
    <name evidence="1" type="ORF">SY89_01264</name>
</gene>
<protein>
    <submittedName>
        <fullName evidence="1">Uncharacterized protein</fullName>
    </submittedName>
</protein>
<proteinExistence type="predicted"/>
<reference evidence="2" key="1">
    <citation type="submission" date="2013-11" db="EMBL/GenBank/DDBJ databases">
        <authorList>
            <person name="Hoang H.T."/>
            <person name="Killian M.L."/>
            <person name="Madson D.M."/>
            <person name="Arruda P.H.E."/>
            <person name="Sun D."/>
            <person name="Schwartz K.J."/>
            <person name="Yoon K."/>
        </authorList>
    </citation>
    <scope>NUCLEOTIDE SEQUENCE [LARGE SCALE GENOMIC DNA]</scope>
    <source>
        <strain evidence="2">CDK2</strain>
    </source>
</reference>
<comment type="caution">
    <text evidence="1">The sequence shown here is derived from an EMBL/GenBank/DDBJ whole genome shotgun (WGS) entry which is preliminary data.</text>
</comment>
<dbReference type="EMBL" id="LGUC01000001">
    <property type="protein sequence ID" value="KPN30529.1"/>
    <property type="molecule type" value="Genomic_DNA"/>
</dbReference>
<accession>A0A0P7GP49</accession>
<evidence type="ECO:0000313" key="1">
    <source>
        <dbReference type="EMBL" id="KPN30529.1"/>
    </source>
</evidence>
<dbReference type="STRING" id="699431.SY89_01264"/>